<evidence type="ECO:0000313" key="3">
    <source>
        <dbReference type="EMBL" id="KAG2374310.1"/>
    </source>
</evidence>
<protein>
    <submittedName>
        <fullName evidence="3">Uncharacterized protein</fullName>
    </submittedName>
</protein>
<accession>A0AA88GAJ3</accession>
<feature type="transmembrane region" description="Helical" evidence="2">
    <location>
        <begin position="113"/>
        <end position="133"/>
    </location>
</feature>
<evidence type="ECO:0000256" key="2">
    <source>
        <dbReference type="SAM" id="Phobius"/>
    </source>
</evidence>
<dbReference type="RefSeq" id="XP_044543484.1">
    <property type="nucleotide sequence ID" value="XM_044686473.1"/>
</dbReference>
<feature type="region of interest" description="Disordered" evidence="1">
    <location>
        <begin position="1"/>
        <end position="37"/>
    </location>
</feature>
<dbReference type="AlphaFoldDB" id="A0AA88GAJ3"/>
<gene>
    <name evidence="3" type="ORF">C9374_010880</name>
</gene>
<evidence type="ECO:0000313" key="4">
    <source>
        <dbReference type="Proteomes" id="UP000816034"/>
    </source>
</evidence>
<keyword evidence="2" id="KW-0812">Transmembrane</keyword>
<dbReference type="GeneID" id="68103334"/>
<dbReference type="EMBL" id="PYSW02000046">
    <property type="protein sequence ID" value="KAG2374310.1"/>
    <property type="molecule type" value="Genomic_DNA"/>
</dbReference>
<reference evidence="3 4" key="1">
    <citation type="journal article" date="2018" name="BMC Genomics">
        <title>The genome of Naegleria lovaniensis, the basis for a comparative approach to unravel pathogenicity factors of the human pathogenic amoeba N. fowleri.</title>
        <authorList>
            <person name="Liechti N."/>
            <person name="Schurch N."/>
            <person name="Bruggmann R."/>
            <person name="Wittwer M."/>
        </authorList>
    </citation>
    <scope>NUCLEOTIDE SEQUENCE [LARGE SCALE GENOMIC DNA]</scope>
    <source>
        <strain evidence="3 4">ATCC 30569</strain>
    </source>
</reference>
<dbReference type="Proteomes" id="UP000816034">
    <property type="component" value="Unassembled WGS sequence"/>
</dbReference>
<proteinExistence type="predicted"/>
<name>A0AA88GAJ3_NAELO</name>
<keyword evidence="2" id="KW-0472">Membrane</keyword>
<organism evidence="3 4">
    <name type="scientific">Naegleria lovaniensis</name>
    <name type="common">Amoeba</name>
    <dbReference type="NCBI Taxonomy" id="51637"/>
    <lineage>
        <taxon>Eukaryota</taxon>
        <taxon>Discoba</taxon>
        <taxon>Heterolobosea</taxon>
        <taxon>Tetramitia</taxon>
        <taxon>Eutetramitia</taxon>
        <taxon>Vahlkampfiidae</taxon>
        <taxon>Naegleria</taxon>
    </lineage>
</organism>
<keyword evidence="2" id="KW-1133">Transmembrane helix</keyword>
<keyword evidence="4" id="KW-1185">Reference proteome</keyword>
<feature type="compositionally biased region" description="Polar residues" evidence="1">
    <location>
        <begin position="18"/>
        <end position="37"/>
    </location>
</feature>
<sequence>MLSSSSFFPSGGDDMGRTMSQSHSLTRPSSFPSEHASTNFYDQQLPPSSYYQLHNSLHRDRSQVYSNSFGEEFNQMSYRSSYPRRIGLNSSTQKHYNPLIHFFKDSSDLKHKILLFVYFIIGLTIMTLFGRNFHHKEWKVFKMVRDFIQQYVMGGVSHSNRQVSNPSNEKHSNLHSKHVSKTLLSKYEEEYYDFYKSYLEKQEKKKKQQDSRILASNIEKYCSQFKKRTEQDE</sequence>
<comment type="caution">
    <text evidence="3">The sequence shown here is derived from an EMBL/GenBank/DDBJ whole genome shotgun (WGS) entry which is preliminary data.</text>
</comment>
<evidence type="ECO:0000256" key="1">
    <source>
        <dbReference type="SAM" id="MobiDB-lite"/>
    </source>
</evidence>
<feature type="compositionally biased region" description="Low complexity" evidence="1">
    <location>
        <begin position="1"/>
        <end position="12"/>
    </location>
</feature>